<keyword evidence="4" id="KW-0694">RNA-binding</keyword>
<evidence type="ECO:0000313" key="5">
    <source>
        <dbReference type="EMBL" id="CAD2219452.1"/>
    </source>
</evidence>
<reference evidence="5 6" key="1">
    <citation type="submission" date="2020-08" db="EMBL/GenBank/DDBJ databases">
        <authorList>
            <person name="Newling K."/>
            <person name="Davey J."/>
            <person name="Forrester S."/>
        </authorList>
    </citation>
    <scope>NUCLEOTIDE SEQUENCE [LARGE SCALE GENOMIC DNA]</scope>
    <source>
        <strain evidence="6">Crithidia deanei Carvalho (ATCC PRA-265)</strain>
    </source>
</reference>
<organism evidence="5 6">
    <name type="scientific">Angomonas deanei</name>
    <dbReference type="NCBI Taxonomy" id="59799"/>
    <lineage>
        <taxon>Eukaryota</taxon>
        <taxon>Discoba</taxon>
        <taxon>Euglenozoa</taxon>
        <taxon>Kinetoplastea</taxon>
        <taxon>Metakinetoplastina</taxon>
        <taxon>Trypanosomatida</taxon>
        <taxon>Trypanosomatidae</taxon>
        <taxon>Strigomonadinae</taxon>
        <taxon>Angomonas</taxon>
    </lineage>
</organism>
<dbReference type="InterPro" id="IPR005304">
    <property type="entry name" value="Rbsml_bgen_MeTrfase_EMG1/NEP1"/>
</dbReference>
<evidence type="ECO:0000256" key="3">
    <source>
        <dbReference type="ARBA" id="ARBA00022730"/>
    </source>
</evidence>
<evidence type="ECO:0000313" key="6">
    <source>
        <dbReference type="Proteomes" id="UP000515908"/>
    </source>
</evidence>
<dbReference type="InterPro" id="IPR029026">
    <property type="entry name" value="tRNA_m1G_MTases_N"/>
</dbReference>
<protein>
    <submittedName>
        <fullName evidence="5">EMG1/NEP1 methyltransferase, putative</fullName>
    </submittedName>
</protein>
<evidence type="ECO:0000256" key="2">
    <source>
        <dbReference type="ARBA" id="ARBA00022517"/>
    </source>
</evidence>
<proteinExistence type="inferred from homology"/>
<dbReference type="GO" id="GO:0019843">
    <property type="term" value="F:rRNA binding"/>
    <property type="evidence" value="ECO:0007669"/>
    <property type="project" value="UniProtKB-KW"/>
</dbReference>
<dbReference type="EMBL" id="LR877158">
    <property type="protein sequence ID" value="CAD2219452.1"/>
    <property type="molecule type" value="Genomic_DNA"/>
</dbReference>
<accession>A0A7G2CMF4</accession>
<gene>
    <name evidence="5" type="ORF">ADEAN_000695700</name>
</gene>
<sequence>MVDPRLRVPRHVKVFEKMMVQLLFKMRVRSTSGYLTLLKEIKNPVTDHIPANTELIRVEKDGELINMFDFAQQLSVRTNSIDGATSGSSAAPTGVAGSAAFSSSKRQQLEKERKFKPFAFIVGGMSTGDVTVDYADKEKVQSIKLAEHGMSAAAALSLILHSFEECWLREDNENEDI</sequence>
<dbReference type="Pfam" id="PF03587">
    <property type="entry name" value="EMG1"/>
    <property type="match status" value="1"/>
</dbReference>
<dbReference type="GO" id="GO:0070037">
    <property type="term" value="F:rRNA (pseudouridine) methyltransferase activity"/>
    <property type="evidence" value="ECO:0007669"/>
    <property type="project" value="InterPro"/>
</dbReference>
<keyword evidence="5" id="KW-0489">Methyltransferase</keyword>
<evidence type="ECO:0000256" key="1">
    <source>
        <dbReference type="ARBA" id="ARBA00008115"/>
    </source>
</evidence>
<comment type="similarity">
    <text evidence="1">Belongs to the class IV-like SAM-binding methyltransferase superfamily. RNA methyltransferase NEP1 family.</text>
</comment>
<evidence type="ECO:0000256" key="4">
    <source>
        <dbReference type="ARBA" id="ARBA00022884"/>
    </source>
</evidence>
<name>A0A7G2CMF4_9TRYP</name>
<dbReference type="InterPro" id="IPR029028">
    <property type="entry name" value="Alpha/beta_knot_MTases"/>
</dbReference>
<dbReference type="PANTHER" id="PTHR12636:SF11">
    <property type="entry name" value="EMG1_NEP1 METHYLTRANSFERASE"/>
    <property type="match status" value="1"/>
</dbReference>
<keyword evidence="3" id="KW-0699">rRNA-binding</keyword>
<dbReference type="Gene3D" id="3.40.1280.10">
    <property type="match status" value="1"/>
</dbReference>
<dbReference type="GO" id="GO:0032040">
    <property type="term" value="C:small-subunit processome"/>
    <property type="evidence" value="ECO:0007669"/>
    <property type="project" value="TreeGrafter"/>
</dbReference>
<dbReference type="Proteomes" id="UP000515908">
    <property type="component" value="Chromosome 14"/>
</dbReference>
<dbReference type="AlphaFoldDB" id="A0A7G2CMF4"/>
<keyword evidence="6" id="KW-1185">Reference proteome</keyword>
<dbReference type="VEuPathDB" id="TriTrypDB:ADEAN_000695700"/>
<keyword evidence="5" id="KW-0808">Transferase</keyword>
<dbReference type="OrthoDB" id="277350at2759"/>
<keyword evidence="2" id="KW-0690">Ribosome biogenesis</keyword>
<dbReference type="GO" id="GO:0070475">
    <property type="term" value="P:rRNA base methylation"/>
    <property type="evidence" value="ECO:0007669"/>
    <property type="project" value="InterPro"/>
</dbReference>
<dbReference type="PANTHER" id="PTHR12636">
    <property type="entry name" value="NEP1/MRA1"/>
    <property type="match status" value="1"/>
</dbReference>
<dbReference type="SUPFAM" id="SSF75217">
    <property type="entry name" value="alpha/beta knot"/>
    <property type="match status" value="1"/>
</dbReference>